<keyword evidence="4 7" id="KW-0812">Transmembrane</keyword>
<comment type="subcellular location">
    <subcellularLocation>
        <location evidence="1">Cell membrane</location>
        <topology evidence="1">Multi-pass membrane protein</topology>
    </subcellularLocation>
</comment>
<dbReference type="Pfam" id="PF19300">
    <property type="entry name" value="BPD_transp_1_N"/>
    <property type="match status" value="1"/>
</dbReference>
<dbReference type="InterPro" id="IPR035906">
    <property type="entry name" value="MetI-like_sf"/>
</dbReference>
<dbReference type="PROSITE" id="PS50928">
    <property type="entry name" value="ABC_TM1"/>
    <property type="match status" value="1"/>
</dbReference>
<evidence type="ECO:0000256" key="4">
    <source>
        <dbReference type="ARBA" id="ARBA00022692"/>
    </source>
</evidence>
<evidence type="ECO:0000313" key="9">
    <source>
        <dbReference type="EMBL" id="GAI87750.1"/>
    </source>
</evidence>
<dbReference type="AlphaFoldDB" id="X1TJI3"/>
<gene>
    <name evidence="9" type="ORF">S12H4_15589</name>
</gene>
<accession>X1TJI3</accession>
<evidence type="ECO:0000256" key="3">
    <source>
        <dbReference type="ARBA" id="ARBA00022475"/>
    </source>
</evidence>
<feature type="domain" description="ABC transmembrane type-1" evidence="8">
    <location>
        <begin position="112"/>
        <end position="286"/>
    </location>
</feature>
<keyword evidence="5 7" id="KW-1133">Transmembrane helix</keyword>
<feature type="transmembrane region" description="Helical" evidence="7">
    <location>
        <begin position="151"/>
        <end position="178"/>
    </location>
</feature>
<organism evidence="9">
    <name type="scientific">marine sediment metagenome</name>
    <dbReference type="NCBI Taxonomy" id="412755"/>
    <lineage>
        <taxon>unclassified sequences</taxon>
        <taxon>metagenomes</taxon>
        <taxon>ecological metagenomes</taxon>
    </lineage>
</organism>
<dbReference type="GO" id="GO:0005886">
    <property type="term" value="C:plasma membrane"/>
    <property type="evidence" value="ECO:0007669"/>
    <property type="project" value="UniProtKB-SubCell"/>
</dbReference>
<name>X1TJI3_9ZZZZ</name>
<dbReference type="EMBL" id="BARW01007500">
    <property type="protein sequence ID" value="GAI87750.1"/>
    <property type="molecule type" value="Genomic_DNA"/>
</dbReference>
<feature type="transmembrane region" description="Helical" evidence="7">
    <location>
        <begin position="118"/>
        <end position="139"/>
    </location>
</feature>
<evidence type="ECO:0000256" key="5">
    <source>
        <dbReference type="ARBA" id="ARBA00022989"/>
    </source>
</evidence>
<proteinExistence type="predicted"/>
<keyword evidence="2" id="KW-0813">Transport</keyword>
<reference evidence="9" key="1">
    <citation type="journal article" date="2014" name="Front. Microbiol.">
        <title>High frequency of phylogenetically diverse reductive dehalogenase-homologous genes in deep subseafloor sedimentary metagenomes.</title>
        <authorList>
            <person name="Kawai M."/>
            <person name="Futagami T."/>
            <person name="Toyoda A."/>
            <person name="Takaki Y."/>
            <person name="Nishi S."/>
            <person name="Hori S."/>
            <person name="Arai W."/>
            <person name="Tsubouchi T."/>
            <person name="Morono Y."/>
            <person name="Uchiyama I."/>
            <person name="Ito T."/>
            <person name="Fujiyama A."/>
            <person name="Inagaki F."/>
            <person name="Takami H."/>
        </authorList>
    </citation>
    <scope>NUCLEOTIDE SEQUENCE</scope>
    <source>
        <strain evidence="9">Expedition CK06-06</strain>
    </source>
</reference>
<dbReference type="InterPro" id="IPR000515">
    <property type="entry name" value="MetI-like"/>
</dbReference>
<dbReference type="CDD" id="cd06261">
    <property type="entry name" value="TM_PBP2"/>
    <property type="match status" value="1"/>
</dbReference>
<evidence type="ECO:0000256" key="7">
    <source>
        <dbReference type="SAM" id="Phobius"/>
    </source>
</evidence>
<evidence type="ECO:0000256" key="1">
    <source>
        <dbReference type="ARBA" id="ARBA00004651"/>
    </source>
</evidence>
<dbReference type="SUPFAM" id="SSF161098">
    <property type="entry name" value="MetI-like"/>
    <property type="match status" value="1"/>
</dbReference>
<evidence type="ECO:0000259" key="8">
    <source>
        <dbReference type="PROSITE" id="PS50928"/>
    </source>
</evidence>
<keyword evidence="6 7" id="KW-0472">Membrane</keyword>
<feature type="non-terminal residue" evidence="9">
    <location>
        <position position="286"/>
    </location>
</feature>
<comment type="caution">
    <text evidence="9">The sequence shown here is derived from an EMBL/GenBank/DDBJ whole genome shotgun (WGS) entry which is preliminary data.</text>
</comment>
<feature type="transmembrane region" description="Helical" evidence="7">
    <location>
        <begin position="198"/>
        <end position="217"/>
    </location>
</feature>
<dbReference type="GO" id="GO:0071916">
    <property type="term" value="F:dipeptide transmembrane transporter activity"/>
    <property type="evidence" value="ECO:0007669"/>
    <property type="project" value="TreeGrafter"/>
</dbReference>
<feature type="transmembrane region" description="Helical" evidence="7">
    <location>
        <begin position="9"/>
        <end position="30"/>
    </location>
</feature>
<dbReference type="Gene3D" id="1.10.3720.10">
    <property type="entry name" value="MetI-like"/>
    <property type="match status" value="1"/>
</dbReference>
<evidence type="ECO:0000256" key="2">
    <source>
        <dbReference type="ARBA" id="ARBA00022448"/>
    </source>
</evidence>
<dbReference type="InterPro" id="IPR045621">
    <property type="entry name" value="BPD_transp_1_N"/>
</dbReference>
<protein>
    <recommendedName>
        <fullName evidence="8">ABC transmembrane type-1 domain-containing protein</fullName>
    </recommendedName>
</protein>
<dbReference type="Pfam" id="PF00528">
    <property type="entry name" value="BPD_transp_1"/>
    <property type="match status" value="1"/>
</dbReference>
<sequence>MRAYVIRRVLLLIPTVLIASLIIFLMIRFIPGSIVDLMVAQMAESGGMGAELADRASIEQALGLDVSIPVQYGRWIGVVPGEDDSFSGIFQGNLGDSLWRGTPVLEDIATRWPVTLELGLLALIVAQIIALPIGIYSALRQDTWGDYIGRSFAIFCIAVPGFWLGTMVIVFPSIWWGWSPSIVPISFLEDPIGNLKMFILPAIVLGMAMSGMTMRMTRTMMLEVLRQDYIRTAWAKGLRERVVIIRHALKNALIPVVTTIGYQVPIMVGGAVIIEQIFCLPGMGRL</sequence>
<keyword evidence="3" id="KW-1003">Cell membrane</keyword>
<dbReference type="PANTHER" id="PTHR43163:SF6">
    <property type="entry name" value="DIPEPTIDE TRANSPORT SYSTEM PERMEASE PROTEIN DPPB-RELATED"/>
    <property type="match status" value="1"/>
</dbReference>
<dbReference type="PANTHER" id="PTHR43163">
    <property type="entry name" value="DIPEPTIDE TRANSPORT SYSTEM PERMEASE PROTEIN DPPB-RELATED"/>
    <property type="match status" value="1"/>
</dbReference>
<evidence type="ECO:0000256" key="6">
    <source>
        <dbReference type="ARBA" id="ARBA00023136"/>
    </source>
</evidence>